<dbReference type="Pfam" id="PF03607">
    <property type="entry name" value="DCX"/>
    <property type="match status" value="2"/>
</dbReference>
<feature type="domain" description="Doublecortin" evidence="2">
    <location>
        <begin position="16"/>
        <end position="98"/>
    </location>
</feature>
<evidence type="ECO:0000313" key="4">
    <source>
        <dbReference type="Proteomes" id="UP000593567"/>
    </source>
</evidence>
<feature type="compositionally biased region" description="Basic and acidic residues" evidence="1">
    <location>
        <begin position="271"/>
        <end position="292"/>
    </location>
</feature>
<dbReference type="OrthoDB" id="1738954at2759"/>
<evidence type="ECO:0000256" key="1">
    <source>
        <dbReference type="SAM" id="MobiDB-lite"/>
    </source>
</evidence>
<evidence type="ECO:0000259" key="2">
    <source>
        <dbReference type="PROSITE" id="PS50309"/>
    </source>
</evidence>
<dbReference type="Proteomes" id="UP000593567">
    <property type="component" value="Unassembled WGS sequence"/>
</dbReference>
<accession>A0A7J7KP03</accession>
<dbReference type="EMBL" id="VXIV02000200">
    <property type="protein sequence ID" value="KAF6039906.1"/>
    <property type="molecule type" value="Genomic_DNA"/>
</dbReference>
<organism evidence="3 4">
    <name type="scientific">Bugula neritina</name>
    <name type="common">Brown bryozoan</name>
    <name type="synonym">Sertularia neritina</name>
    <dbReference type="NCBI Taxonomy" id="10212"/>
    <lineage>
        <taxon>Eukaryota</taxon>
        <taxon>Metazoa</taxon>
        <taxon>Spiralia</taxon>
        <taxon>Lophotrochozoa</taxon>
        <taxon>Bryozoa</taxon>
        <taxon>Gymnolaemata</taxon>
        <taxon>Cheilostomatida</taxon>
        <taxon>Flustrina</taxon>
        <taxon>Buguloidea</taxon>
        <taxon>Bugulidae</taxon>
        <taxon>Bugula</taxon>
    </lineage>
</organism>
<dbReference type="InterPro" id="IPR036572">
    <property type="entry name" value="Doublecortin_dom_sf"/>
</dbReference>
<dbReference type="GO" id="GO:0035556">
    <property type="term" value="P:intracellular signal transduction"/>
    <property type="evidence" value="ECO:0007669"/>
    <property type="project" value="InterPro"/>
</dbReference>
<feature type="region of interest" description="Disordered" evidence="1">
    <location>
        <begin position="226"/>
        <end position="630"/>
    </location>
</feature>
<reference evidence="3" key="1">
    <citation type="submission" date="2020-06" db="EMBL/GenBank/DDBJ databases">
        <title>Draft genome of Bugula neritina, a colonial animal packing powerful symbionts and potential medicines.</title>
        <authorList>
            <person name="Rayko M."/>
        </authorList>
    </citation>
    <scope>NUCLEOTIDE SEQUENCE [LARGE SCALE GENOMIC DNA]</scope>
    <source>
        <strain evidence="3">Kwan_BN1</strain>
    </source>
</reference>
<name>A0A7J7KP03_BUGNE</name>
<dbReference type="PROSITE" id="PS50309">
    <property type="entry name" value="DC"/>
    <property type="match status" value="2"/>
</dbReference>
<dbReference type="SMART" id="SM00537">
    <property type="entry name" value="DCX"/>
    <property type="match status" value="2"/>
</dbReference>
<dbReference type="PANTHER" id="PTHR23004">
    <property type="entry name" value="DOUBLECORTIN DOMAIN CONTAINING 2"/>
    <property type="match status" value="1"/>
</dbReference>
<feature type="compositionally biased region" description="Polar residues" evidence="1">
    <location>
        <begin position="615"/>
        <end position="630"/>
    </location>
</feature>
<feature type="compositionally biased region" description="Basic and acidic residues" evidence="1">
    <location>
        <begin position="363"/>
        <end position="595"/>
    </location>
</feature>
<evidence type="ECO:0000313" key="3">
    <source>
        <dbReference type="EMBL" id="KAF6039906.1"/>
    </source>
</evidence>
<dbReference type="Gene3D" id="3.10.20.230">
    <property type="entry name" value="Doublecortin domain"/>
    <property type="match status" value="2"/>
</dbReference>
<proteinExistence type="predicted"/>
<dbReference type="GO" id="GO:0005874">
    <property type="term" value="C:microtubule"/>
    <property type="evidence" value="ECO:0007669"/>
    <property type="project" value="TreeGrafter"/>
</dbReference>
<dbReference type="SUPFAM" id="SSF89837">
    <property type="entry name" value="Doublecortin (DC)"/>
    <property type="match status" value="2"/>
</dbReference>
<sequence>MIDHHSHTHRELVKGKTIHVYKNGDLFFNAKSIVVNKKIDRTFEALLIRLTEVLKPEFGAVRHLKSVDGVTEITNFDQLEAGASYVAYGKKFSNLQYTEISARLQALAHPPLVSPRELRKLVVSGRARKIVRHPVVINVYANGQPFKSAKRVLLQPWIHKTWDNVLEQISSKLPHMRGAIRRLYELETKTQISHGTELQDQHYYVATGSEKFKDFEYGLSQTMFTPKQQMAKRYPTLPPIEPTERQQAKEKPNQSAPSESKRTYEPHPPPRRSEPKTEPKEEKGDDDPKQQRESYPISFQDTHPVSPIEEKKTPSSTTVGAQEESEKAQDVQSREVASPLGSPRPADIADGEENTRSRHSSSKKPDSPKADETPRADTPKVEDTPRADTPKVEDTPRADTPKVEDTPRADTPKVEETPRADTPKVEDTPRADTPKVEDTPRADTPKVEDTPRADTPKVEDTPRADTPKVEDTPRADTPKVEDTPRADTPKVEDTPRADTPKAEDTPRADTPKAEDTPRADTPKVEDTPRADTPKVEDTPRADTPKAEETPRADTPKVEDTPRADTPKVEETPRADTPKVEDTPRADTPKADENTSEHNSTNETANSVADGKEDNNINTANSQAVPVTSQG</sequence>
<feature type="compositionally biased region" description="Basic and acidic residues" evidence="1">
    <location>
        <begin position="324"/>
        <end position="333"/>
    </location>
</feature>
<dbReference type="GO" id="GO:0005815">
    <property type="term" value="C:microtubule organizing center"/>
    <property type="evidence" value="ECO:0007669"/>
    <property type="project" value="TreeGrafter"/>
</dbReference>
<gene>
    <name evidence="3" type="ORF">EB796_001758</name>
</gene>
<keyword evidence="4" id="KW-1185">Reference proteome</keyword>
<comment type="caution">
    <text evidence="3">The sequence shown here is derived from an EMBL/GenBank/DDBJ whole genome shotgun (WGS) entry which is preliminary data.</text>
</comment>
<dbReference type="AlphaFoldDB" id="A0A7J7KP03"/>
<dbReference type="PANTHER" id="PTHR23004:SF11">
    <property type="entry name" value="PROTEIN RPI-1"/>
    <property type="match status" value="1"/>
</dbReference>
<feature type="compositionally biased region" description="Polar residues" evidence="1">
    <location>
        <begin position="596"/>
        <end position="606"/>
    </location>
</feature>
<feature type="domain" description="Doublecortin" evidence="2">
    <location>
        <begin position="135"/>
        <end position="218"/>
    </location>
</feature>
<dbReference type="InterPro" id="IPR003533">
    <property type="entry name" value="Doublecortin_dom"/>
</dbReference>
<protein>
    <submittedName>
        <fullName evidence="3">DCDC2</fullName>
    </submittedName>
</protein>
<feature type="compositionally biased region" description="Basic and acidic residues" evidence="1">
    <location>
        <begin position="242"/>
        <end position="252"/>
    </location>
</feature>